<evidence type="ECO:0000259" key="2">
    <source>
        <dbReference type="Pfam" id="PF13472"/>
    </source>
</evidence>
<proteinExistence type="predicted"/>
<feature type="chain" id="PRO_5026698284" evidence="1">
    <location>
        <begin position="23"/>
        <end position="263"/>
    </location>
</feature>
<organism evidence="3 4">
    <name type="scientific">Bacteroides caccae</name>
    <dbReference type="NCBI Taxonomy" id="47678"/>
    <lineage>
        <taxon>Bacteria</taxon>
        <taxon>Pseudomonadati</taxon>
        <taxon>Bacteroidota</taxon>
        <taxon>Bacteroidia</taxon>
        <taxon>Bacteroidales</taxon>
        <taxon>Bacteroidaceae</taxon>
        <taxon>Bacteroides</taxon>
    </lineage>
</organism>
<gene>
    <name evidence="3" type="ORF">F2Y36_20905</name>
</gene>
<evidence type="ECO:0000256" key="1">
    <source>
        <dbReference type="SAM" id="SignalP"/>
    </source>
</evidence>
<dbReference type="SUPFAM" id="SSF52266">
    <property type="entry name" value="SGNH hydrolase"/>
    <property type="match status" value="1"/>
</dbReference>
<comment type="caution">
    <text evidence="3">The sequence shown here is derived from an EMBL/GenBank/DDBJ whole genome shotgun (WGS) entry which is preliminary data.</text>
</comment>
<keyword evidence="1" id="KW-0732">Signal</keyword>
<dbReference type="Pfam" id="PF13472">
    <property type="entry name" value="Lipase_GDSL_2"/>
    <property type="match status" value="1"/>
</dbReference>
<dbReference type="PANTHER" id="PTHR30383:SF5">
    <property type="entry name" value="SGNH HYDROLASE-TYPE ESTERASE DOMAIN-CONTAINING PROTEIN"/>
    <property type="match status" value="1"/>
</dbReference>
<dbReference type="InterPro" id="IPR051532">
    <property type="entry name" value="Ester_Hydrolysis_Enzymes"/>
</dbReference>
<feature type="domain" description="SGNH hydrolase-type esterase" evidence="2">
    <location>
        <begin position="34"/>
        <end position="245"/>
    </location>
</feature>
<feature type="signal peptide" evidence="1">
    <location>
        <begin position="1"/>
        <end position="22"/>
    </location>
</feature>
<evidence type="ECO:0000313" key="4">
    <source>
        <dbReference type="Proteomes" id="UP000475905"/>
    </source>
</evidence>
<dbReference type="Gene3D" id="3.40.50.1110">
    <property type="entry name" value="SGNH hydrolase"/>
    <property type="match status" value="1"/>
</dbReference>
<dbReference type="Proteomes" id="UP000475905">
    <property type="component" value="Unassembled WGS sequence"/>
</dbReference>
<dbReference type="AlphaFoldDB" id="A0A6L3KM38"/>
<name>A0A6L3KM38_9BACE</name>
<protein>
    <submittedName>
        <fullName evidence="3">Lipolytic protein G-D-S-L family</fullName>
    </submittedName>
</protein>
<dbReference type="InterPro" id="IPR036514">
    <property type="entry name" value="SGNH_hydro_sf"/>
</dbReference>
<sequence>MTIRSKAILSLICLCASTYIWAQSSPKHSINLVFIGNSITQGALLTDPLHEAPPVRTVEWLNQQPNISEVHYSNQGVSGNTTVDFLPAIETCFPKVVAAMQGLVQAHPNALPVFSIMLGTNDSACSGTLGAPVSGPQYYTNLKAIIDELLIHFPLAHFILHRPIWYSENTYNGARYLAEGQKRLASYTPQLAKLIGHYAQVRPDQVHEGDTQAAAYFERHHTTELIPEKGFAGTFYLHPNAQGAQKLAQLWGKAIYRVLYQAQ</sequence>
<dbReference type="InterPro" id="IPR013830">
    <property type="entry name" value="SGNH_hydro"/>
</dbReference>
<dbReference type="PANTHER" id="PTHR30383">
    <property type="entry name" value="THIOESTERASE 1/PROTEASE 1/LYSOPHOSPHOLIPASE L1"/>
    <property type="match status" value="1"/>
</dbReference>
<dbReference type="EMBL" id="VVYP01000039">
    <property type="protein sequence ID" value="KAA5458762.1"/>
    <property type="molecule type" value="Genomic_DNA"/>
</dbReference>
<evidence type="ECO:0000313" key="3">
    <source>
        <dbReference type="EMBL" id="KAA5458762.1"/>
    </source>
</evidence>
<accession>A0A6L3KM38</accession>
<dbReference type="GO" id="GO:0004622">
    <property type="term" value="F:phosphatidylcholine lysophospholipase activity"/>
    <property type="evidence" value="ECO:0007669"/>
    <property type="project" value="TreeGrafter"/>
</dbReference>
<dbReference type="RefSeq" id="WP_149935408.1">
    <property type="nucleotide sequence ID" value="NZ_CAXSSI010000013.1"/>
</dbReference>
<reference evidence="3 4" key="1">
    <citation type="journal article" date="2019" name="Nat. Med.">
        <title>A library of human gut bacterial isolates paired with longitudinal multiomics data enables mechanistic microbiome research.</title>
        <authorList>
            <person name="Poyet M."/>
            <person name="Groussin M."/>
            <person name="Gibbons S.M."/>
            <person name="Avila-Pacheco J."/>
            <person name="Jiang X."/>
            <person name="Kearney S.M."/>
            <person name="Perrotta A.R."/>
            <person name="Berdy B."/>
            <person name="Zhao S."/>
            <person name="Lieberman T.D."/>
            <person name="Swanson P.K."/>
            <person name="Smith M."/>
            <person name="Roesemann S."/>
            <person name="Alexander J.E."/>
            <person name="Rich S.A."/>
            <person name="Livny J."/>
            <person name="Vlamakis H."/>
            <person name="Clish C."/>
            <person name="Bullock K."/>
            <person name="Deik A."/>
            <person name="Scott J."/>
            <person name="Pierce K.A."/>
            <person name="Xavier R.J."/>
            <person name="Alm E.J."/>
        </authorList>
    </citation>
    <scope>NUCLEOTIDE SEQUENCE [LARGE SCALE GENOMIC DNA]</scope>
    <source>
        <strain evidence="3 4">BIOML-A31</strain>
    </source>
</reference>